<organism evidence="1">
    <name type="scientific">marine sediment metagenome</name>
    <dbReference type="NCBI Taxonomy" id="412755"/>
    <lineage>
        <taxon>unclassified sequences</taxon>
        <taxon>metagenomes</taxon>
        <taxon>ecological metagenomes</taxon>
    </lineage>
</organism>
<dbReference type="SUPFAM" id="SSF52540">
    <property type="entry name" value="P-loop containing nucleoside triphosphate hydrolases"/>
    <property type="match status" value="1"/>
</dbReference>
<sequence>MIEQAPILIVGCPRSGTSMIGGAIKMCGAFSGKLIERGMFENKNILEGIVDPYFLDLGVDRNGQYPLPSINDLSIPVSWRQKVEQSIVKEGYHGMEGGKWMYKDSRSSLIWPVWNHAFPNAKWIIVRRRTGDIVQSCLKTGYMSAYTSEDVQKEIGVDSEQAGWIWWVHQYEKRFVEMIEAGLNCKVVWPERMVCGDYQQMYETLEWVGLAWNKDIINWIDPLLWYNRKKERIE</sequence>
<protein>
    <recommendedName>
        <fullName evidence="2">Sulfotransferase domain-containing protein</fullName>
    </recommendedName>
</protein>
<evidence type="ECO:0008006" key="2">
    <source>
        <dbReference type="Google" id="ProtNLM"/>
    </source>
</evidence>
<dbReference type="EMBL" id="LAZR01064536">
    <property type="protein sequence ID" value="KKK57335.1"/>
    <property type="molecule type" value="Genomic_DNA"/>
</dbReference>
<comment type="caution">
    <text evidence="1">The sequence shown here is derived from an EMBL/GenBank/DDBJ whole genome shotgun (WGS) entry which is preliminary data.</text>
</comment>
<name>A0A0F8X8P8_9ZZZZ</name>
<proteinExistence type="predicted"/>
<dbReference type="AlphaFoldDB" id="A0A0F8X8P8"/>
<evidence type="ECO:0000313" key="1">
    <source>
        <dbReference type="EMBL" id="KKK57335.1"/>
    </source>
</evidence>
<dbReference type="InterPro" id="IPR027417">
    <property type="entry name" value="P-loop_NTPase"/>
</dbReference>
<dbReference type="Gene3D" id="3.40.50.300">
    <property type="entry name" value="P-loop containing nucleotide triphosphate hydrolases"/>
    <property type="match status" value="1"/>
</dbReference>
<gene>
    <name evidence="1" type="ORF">LCGC14_3055500</name>
</gene>
<reference evidence="1" key="1">
    <citation type="journal article" date="2015" name="Nature">
        <title>Complex archaea that bridge the gap between prokaryotes and eukaryotes.</title>
        <authorList>
            <person name="Spang A."/>
            <person name="Saw J.H."/>
            <person name="Jorgensen S.L."/>
            <person name="Zaremba-Niedzwiedzka K."/>
            <person name="Martijn J."/>
            <person name="Lind A.E."/>
            <person name="van Eijk R."/>
            <person name="Schleper C."/>
            <person name="Guy L."/>
            <person name="Ettema T.J."/>
        </authorList>
    </citation>
    <scope>NUCLEOTIDE SEQUENCE</scope>
</reference>
<accession>A0A0F8X8P8</accession>